<keyword evidence="2" id="KW-0805">Transcription regulation</keyword>
<dbReference type="SUPFAM" id="SSF52172">
    <property type="entry name" value="CheY-like"/>
    <property type="match status" value="1"/>
</dbReference>
<dbReference type="SMART" id="SM00421">
    <property type="entry name" value="HTH_LUXR"/>
    <property type="match status" value="1"/>
</dbReference>
<evidence type="ECO:0000256" key="6">
    <source>
        <dbReference type="SAM" id="MobiDB-lite"/>
    </source>
</evidence>
<dbReference type="InterPro" id="IPR000792">
    <property type="entry name" value="Tscrpt_reg_LuxR_C"/>
</dbReference>
<dbReference type="PROSITE" id="PS50110">
    <property type="entry name" value="RESPONSE_REGULATORY"/>
    <property type="match status" value="1"/>
</dbReference>
<keyword evidence="7" id="KW-0812">Transmembrane</keyword>
<dbReference type="InterPro" id="IPR039420">
    <property type="entry name" value="WalR-like"/>
</dbReference>
<gene>
    <name evidence="10" type="ORF">GCM10009535_10130</name>
</gene>
<evidence type="ECO:0000256" key="4">
    <source>
        <dbReference type="ARBA" id="ARBA00023163"/>
    </source>
</evidence>
<evidence type="ECO:0000259" key="8">
    <source>
        <dbReference type="PROSITE" id="PS50043"/>
    </source>
</evidence>
<feature type="domain" description="HTH luxR-type" evidence="8">
    <location>
        <begin position="560"/>
        <end position="629"/>
    </location>
</feature>
<dbReference type="Pfam" id="PF00196">
    <property type="entry name" value="GerE"/>
    <property type="match status" value="1"/>
</dbReference>
<dbReference type="InterPro" id="IPR011006">
    <property type="entry name" value="CheY-like_superfamily"/>
</dbReference>
<feature type="transmembrane region" description="Helical" evidence="7">
    <location>
        <begin position="180"/>
        <end position="202"/>
    </location>
</feature>
<dbReference type="InterPro" id="IPR011712">
    <property type="entry name" value="Sig_transdc_His_kin_sub3_dim/P"/>
</dbReference>
<protein>
    <submittedName>
        <fullName evidence="10">Uncharacterized protein</fullName>
    </submittedName>
</protein>
<name>A0ABP3SEX4_9ACTN</name>
<dbReference type="EMBL" id="BAAAGU010000007">
    <property type="protein sequence ID" value="GAA0635934.1"/>
    <property type="molecule type" value="Genomic_DNA"/>
</dbReference>
<dbReference type="InterPro" id="IPR058245">
    <property type="entry name" value="NreC/VraR/RcsB-like_REC"/>
</dbReference>
<feature type="compositionally biased region" description="Basic residues" evidence="6">
    <location>
        <begin position="366"/>
        <end position="405"/>
    </location>
</feature>
<dbReference type="CDD" id="cd06170">
    <property type="entry name" value="LuxR_C_like"/>
    <property type="match status" value="1"/>
</dbReference>
<dbReference type="SMART" id="SM00448">
    <property type="entry name" value="REC"/>
    <property type="match status" value="1"/>
</dbReference>
<feature type="transmembrane region" description="Helical" evidence="7">
    <location>
        <begin position="118"/>
        <end position="144"/>
    </location>
</feature>
<dbReference type="Pfam" id="PF00072">
    <property type="entry name" value="Response_reg"/>
    <property type="match status" value="1"/>
</dbReference>
<dbReference type="InterPro" id="IPR001789">
    <property type="entry name" value="Sig_transdc_resp-reg_receiver"/>
</dbReference>
<dbReference type="PRINTS" id="PR00038">
    <property type="entry name" value="HTHLUXR"/>
</dbReference>
<evidence type="ECO:0000259" key="9">
    <source>
        <dbReference type="PROSITE" id="PS50110"/>
    </source>
</evidence>
<feature type="domain" description="Response regulatory" evidence="9">
    <location>
        <begin position="415"/>
        <end position="538"/>
    </location>
</feature>
<dbReference type="CDD" id="cd17535">
    <property type="entry name" value="REC_NarL-like"/>
    <property type="match status" value="1"/>
</dbReference>
<feature type="region of interest" description="Disordered" evidence="6">
    <location>
        <begin position="352"/>
        <end position="409"/>
    </location>
</feature>
<dbReference type="Gene3D" id="3.40.50.2300">
    <property type="match status" value="1"/>
</dbReference>
<comment type="caution">
    <text evidence="10">The sequence shown here is derived from an EMBL/GenBank/DDBJ whole genome shotgun (WGS) entry which is preliminary data.</text>
</comment>
<dbReference type="InterPro" id="IPR025828">
    <property type="entry name" value="Put_sensor_dom"/>
</dbReference>
<keyword evidence="11" id="KW-1185">Reference proteome</keyword>
<keyword evidence="4" id="KW-0804">Transcription</keyword>
<evidence type="ECO:0000256" key="7">
    <source>
        <dbReference type="SAM" id="Phobius"/>
    </source>
</evidence>
<feature type="transmembrane region" description="Helical" evidence="7">
    <location>
        <begin position="21"/>
        <end position="49"/>
    </location>
</feature>
<evidence type="ECO:0000313" key="11">
    <source>
        <dbReference type="Proteomes" id="UP001500724"/>
    </source>
</evidence>
<dbReference type="Pfam" id="PF13796">
    <property type="entry name" value="Sensor"/>
    <property type="match status" value="1"/>
</dbReference>
<evidence type="ECO:0000313" key="10">
    <source>
        <dbReference type="EMBL" id="GAA0635934.1"/>
    </source>
</evidence>
<feature type="modified residue" description="4-aspartylphosphate" evidence="5">
    <location>
        <position position="465"/>
    </location>
</feature>
<evidence type="ECO:0000256" key="5">
    <source>
        <dbReference type="PROSITE-ProRule" id="PRU00169"/>
    </source>
</evidence>
<evidence type="ECO:0000256" key="1">
    <source>
        <dbReference type="ARBA" id="ARBA00022553"/>
    </source>
</evidence>
<keyword evidence="3" id="KW-0238">DNA-binding</keyword>
<dbReference type="Pfam" id="PF07730">
    <property type="entry name" value="HisKA_3"/>
    <property type="match status" value="1"/>
</dbReference>
<dbReference type="PANTHER" id="PTHR43214">
    <property type="entry name" value="TWO-COMPONENT RESPONSE REGULATOR"/>
    <property type="match status" value="1"/>
</dbReference>
<keyword evidence="1 5" id="KW-0597">Phosphoprotein</keyword>
<proteinExistence type="predicted"/>
<keyword evidence="7" id="KW-0472">Membrane</keyword>
<keyword evidence="7" id="KW-1133">Transmembrane helix</keyword>
<reference evidence="11" key="1">
    <citation type="journal article" date="2019" name="Int. J. Syst. Evol. Microbiol.">
        <title>The Global Catalogue of Microorganisms (GCM) 10K type strain sequencing project: providing services to taxonomists for standard genome sequencing and annotation.</title>
        <authorList>
            <consortium name="The Broad Institute Genomics Platform"/>
            <consortium name="The Broad Institute Genome Sequencing Center for Infectious Disease"/>
            <person name="Wu L."/>
            <person name="Ma J."/>
        </authorList>
    </citation>
    <scope>NUCLEOTIDE SEQUENCE [LARGE SCALE GENOMIC DNA]</scope>
    <source>
        <strain evidence="11">JCM 10367</strain>
    </source>
</reference>
<dbReference type="PANTHER" id="PTHR43214:SF24">
    <property type="entry name" value="TRANSCRIPTIONAL REGULATORY PROTEIN NARL-RELATED"/>
    <property type="match status" value="1"/>
</dbReference>
<dbReference type="Proteomes" id="UP001500724">
    <property type="component" value="Unassembled WGS sequence"/>
</dbReference>
<dbReference type="PROSITE" id="PS50043">
    <property type="entry name" value="HTH_LUXR_2"/>
    <property type="match status" value="1"/>
</dbReference>
<feature type="transmembrane region" description="Helical" evidence="7">
    <location>
        <begin position="55"/>
        <end position="76"/>
    </location>
</feature>
<evidence type="ECO:0000256" key="2">
    <source>
        <dbReference type="ARBA" id="ARBA00023015"/>
    </source>
</evidence>
<dbReference type="Gene3D" id="6.10.250.2870">
    <property type="match status" value="1"/>
</dbReference>
<feature type="transmembrane region" description="Helical" evidence="7">
    <location>
        <begin position="150"/>
        <end position="168"/>
    </location>
</feature>
<evidence type="ECO:0000256" key="3">
    <source>
        <dbReference type="ARBA" id="ARBA00023125"/>
    </source>
</evidence>
<organism evidence="10 11">
    <name type="scientific">Streptomyces thermocarboxydovorans</name>
    <dbReference type="NCBI Taxonomy" id="59298"/>
    <lineage>
        <taxon>Bacteria</taxon>
        <taxon>Bacillati</taxon>
        <taxon>Actinomycetota</taxon>
        <taxon>Actinomycetes</taxon>
        <taxon>Kitasatosporales</taxon>
        <taxon>Streptomycetaceae</taxon>
        <taxon>Streptomyces</taxon>
    </lineage>
</organism>
<accession>A0ABP3SEX4</accession>
<sequence>MTVAVWEAMRRHPLRFACSLWPLRCWAFLLSGTVLGFVVLLVLAALLLVGVGLSVLGAGLFILMTFAVSGIPVAALERRRLRLVEPEPLLDPHGSLPGTGAWPWLRTRLRERATWRELGYSLALGVVFTATGIGFVALLGLSLILTATPVIVWAIAPDTVMLVPGRPISEPVAALPGTAAGLFGLLLSAYVGGVLSGAQVWVAQSLLSARDEDLRSRVIELTRSRARLIDAFEAERRRIERDLHDGAQQQLLALTMTLGLAEMELRGQDSPAAELVVRARGEARQALEQLRSLVRGIHPQVLTDHGLPAAVDELALRNPVPVTVDIDLPHRLPPAVESTAYFTVTEALTNAAKHSGARRHPDPAHHRQRARRRGPGRRGRTARPRRPRGHSERKTRRDKSRRRTHPTASGGAVLRVVLAEDAVLLRAGLAEVLSRAGHEVTAAVGTAEELARAVDADRPDVVVTDVRMPPGFRDEGLRAALELRGRHPGLPVLVLSQYIATPYATQLFSSGSSAEGGLGYLLKDRVGEVAEFFDALERIAGGQTVIDPEVIRVLLRQRAADEPLQRLTPREREVLALMAEGLNNQAIAQRLTITEASVVKHASNIFMKLDLDPAEGNRRVLAVLAHLRGQQPQV</sequence>
<dbReference type="PROSITE" id="PS00622">
    <property type="entry name" value="HTH_LUXR_1"/>
    <property type="match status" value="1"/>
</dbReference>